<comment type="caution">
    <text evidence="2">The sequence shown here is derived from an EMBL/GenBank/DDBJ whole genome shotgun (WGS) entry which is preliminary data.</text>
</comment>
<dbReference type="OrthoDB" id="8081295at2"/>
<name>A0A2T4IS80_9HYPH</name>
<feature type="transmembrane region" description="Helical" evidence="1">
    <location>
        <begin position="6"/>
        <end position="30"/>
    </location>
</feature>
<reference evidence="2 3" key="1">
    <citation type="submission" date="2018-03" db="EMBL/GenBank/DDBJ databases">
        <title>Genome sequence of the symbiotic type strain Mesorhizobium helmanticense CSLC115NT isolated from Lotus corniculatus nodules.</title>
        <authorList>
            <person name="Sannazzaro A.I."/>
            <person name="Torres Tejerizo G.A."/>
            <person name="Dip D."/>
            <person name="Caballero M."/>
            <person name="Pistorio M."/>
            <person name="Estrella M.J."/>
        </authorList>
    </citation>
    <scope>NUCLEOTIDE SEQUENCE [LARGE SCALE GENOMIC DNA]</scope>
    <source>
        <strain evidence="2 3">CSLC115N</strain>
    </source>
</reference>
<evidence type="ECO:0000313" key="3">
    <source>
        <dbReference type="Proteomes" id="UP000240259"/>
    </source>
</evidence>
<dbReference type="Proteomes" id="UP000240259">
    <property type="component" value="Unassembled WGS sequence"/>
</dbReference>
<proteinExistence type="predicted"/>
<accession>A0A2T4IS80</accession>
<keyword evidence="3" id="KW-1185">Reference proteome</keyword>
<protein>
    <recommendedName>
        <fullName evidence="4">Periplasmic heavy metal sensor</fullName>
    </recommendedName>
</protein>
<keyword evidence="1" id="KW-0812">Transmembrane</keyword>
<evidence type="ECO:0008006" key="4">
    <source>
        <dbReference type="Google" id="ProtNLM"/>
    </source>
</evidence>
<evidence type="ECO:0000313" key="2">
    <source>
        <dbReference type="EMBL" id="PTE08516.1"/>
    </source>
</evidence>
<keyword evidence="1" id="KW-0472">Membrane</keyword>
<dbReference type="Gene3D" id="1.20.120.1490">
    <property type="match status" value="1"/>
</dbReference>
<dbReference type="RefSeq" id="WP_107651060.1">
    <property type="nucleotide sequence ID" value="NZ_PZJX01000039.1"/>
</dbReference>
<organism evidence="2 3">
    <name type="scientific">Mesorhizobium helmanticense</name>
    <dbReference type="NCBI Taxonomy" id="1776423"/>
    <lineage>
        <taxon>Bacteria</taxon>
        <taxon>Pseudomonadati</taxon>
        <taxon>Pseudomonadota</taxon>
        <taxon>Alphaproteobacteria</taxon>
        <taxon>Hyphomicrobiales</taxon>
        <taxon>Phyllobacteriaceae</taxon>
        <taxon>Mesorhizobium</taxon>
    </lineage>
</organism>
<dbReference type="AlphaFoldDB" id="A0A2T4IS80"/>
<gene>
    <name evidence="2" type="ORF">C9427_21370</name>
</gene>
<keyword evidence="1" id="KW-1133">Transmembrane helix</keyword>
<dbReference type="EMBL" id="PZJX01000039">
    <property type="protein sequence ID" value="PTE08516.1"/>
    <property type="molecule type" value="Genomic_DNA"/>
</dbReference>
<dbReference type="Pfam" id="PF13801">
    <property type="entry name" value="Metal_resist"/>
    <property type="match status" value="1"/>
</dbReference>
<dbReference type="InterPro" id="IPR025961">
    <property type="entry name" value="Metal_resist"/>
</dbReference>
<sequence>MTKRSWIWTATLVLLGLSLAVNFFLIGYAAHGLRQGGAARMLISEIAGNYSPAVRKEFRGILRDNRARTFQAMRELRTARANLAAAQKATPFDEAAMKDAMTAVRTATTSLQATMQDYLLTALKNVRSKTGEGG</sequence>
<evidence type="ECO:0000256" key="1">
    <source>
        <dbReference type="SAM" id="Phobius"/>
    </source>
</evidence>